<comment type="caution">
    <text evidence="12">The sequence shown here is derived from an EMBL/GenBank/DDBJ whole genome shotgun (WGS) entry which is preliminary data.</text>
</comment>
<keyword evidence="8" id="KW-0653">Protein transport</keyword>
<evidence type="ECO:0000256" key="2">
    <source>
        <dbReference type="ARBA" id="ARBA00010004"/>
    </source>
</evidence>
<sequence length="148" mass="17450">MAETATLSKLLHIRENEKKEAKQAYHQSMDFFEGIATRLYTLLKRKENAEDSYDDCLSATSSVEIIKEQVAFIELLNNQIMNLQQQVQIARADMESKQMKLSDAYVEVKKFEKIIDTRKKSEEEMEIKREKASMDEVSIQQYLRYKNR</sequence>
<accession>A0ABS4IB50</accession>
<dbReference type="Pfam" id="PF02050">
    <property type="entry name" value="FliJ"/>
    <property type="match status" value="1"/>
</dbReference>
<dbReference type="NCBIfam" id="TIGR02473">
    <property type="entry name" value="flagell_FliJ"/>
    <property type="match status" value="1"/>
</dbReference>
<dbReference type="InterPro" id="IPR012823">
    <property type="entry name" value="Flagell_FliJ"/>
</dbReference>
<keyword evidence="10" id="KW-1006">Bacterial flagellum protein export</keyword>
<evidence type="ECO:0000313" key="12">
    <source>
        <dbReference type="EMBL" id="MBP1968100.1"/>
    </source>
</evidence>
<evidence type="ECO:0000313" key="13">
    <source>
        <dbReference type="Proteomes" id="UP001519345"/>
    </source>
</evidence>
<protein>
    <recommendedName>
        <fullName evidence="3">Flagellar FliJ protein</fullName>
    </recommendedName>
</protein>
<evidence type="ECO:0000256" key="10">
    <source>
        <dbReference type="ARBA" id="ARBA00023225"/>
    </source>
</evidence>
<keyword evidence="7" id="KW-1005">Bacterial flagellum biogenesis</keyword>
<name>A0ABS4IB50_9BACI</name>
<evidence type="ECO:0000256" key="9">
    <source>
        <dbReference type="ARBA" id="ARBA00023136"/>
    </source>
</evidence>
<feature type="coiled-coil region" evidence="11">
    <location>
        <begin position="66"/>
        <end position="100"/>
    </location>
</feature>
<keyword evidence="12" id="KW-0966">Cell projection</keyword>
<dbReference type="RefSeq" id="WP_209461341.1">
    <property type="nucleotide sequence ID" value="NZ_CP110224.1"/>
</dbReference>
<evidence type="ECO:0000256" key="8">
    <source>
        <dbReference type="ARBA" id="ARBA00022927"/>
    </source>
</evidence>
<dbReference type="Proteomes" id="UP001519345">
    <property type="component" value="Unassembled WGS sequence"/>
</dbReference>
<keyword evidence="6" id="KW-0145">Chemotaxis</keyword>
<reference evidence="12 13" key="1">
    <citation type="submission" date="2021-03" db="EMBL/GenBank/DDBJ databases">
        <title>Genomic Encyclopedia of Type Strains, Phase IV (KMG-IV): sequencing the most valuable type-strain genomes for metagenomic binning, comparative biology and taxonomic classification.</title>
        <authorList>
            <person name="Goeker M."/>
        </authorList>
    </citation>
    <scope>NUCLEOTIDE SEQUENCE [LARGE SCALE GENOMIC DNA]</scope>
    <source>
        <strain evidence="12 13">DSM 25609</strain>
    </source>
</reference>
<comment type="subcellular location">
    <subcellularLocation>
        <location evidence="1">Cell membrane</location>
        <topology evidence="1">Peripheral membrane protein</topology>
        <orientation evidence="1">Cytoplasmic side</orientation>
    </subcellularLocation>
</comment>
<gene>
    <name evidence="12" type="ORF">J2Z83_000192</name>
</gene>
<comment type="similarity">
    <text evidence="2">Belongs to the FliJ family.</text>
</comment>
<dbReference type="Gene3D" id="1.10.287.1700">
    <property type="match status" value="1"/>
</dbReference>
<keyword evidence="5" id="KW-1003">Cell membrane</keyword>
<organism evidence="12 13">
    <name type="scientific">Virgibacillus natechei</name>
    <dbReference type="NCBI Taxonomy" id="1216297"/>
    <lineage>
        <taxon>Bacteria</taxon>
        <taxon>Bacillati</taxon>
        <taxon>Bacillota</taxon>
        <taxon>Bacilli</taxon>
        <taxon>Bacillales</taxon>
        <taxon>Bacillaceae</taxon>
        <taxon>Virgibacillus</taxon>
    </lineage>
</organism>
<evidence type="ECO:0000256" key="3">
    <source>
        <dbReference type="ARBA" id="ARBA00020392"/>
    </source>
</evidence>
<keyword evidence="12" id="KW-0969">Cilium</keyword>
<evidence type="ECO:0000256" key="11">
    <source>
        <dbReference type="SAM" id="Coils"/>
    </source>
</evidence>
<evidence type="ECO:0000256" key="1">
    <source>
        <dbReference type="ARBA" id="ARBA00004413"/>
    </source>
</evidence>
<keyword evidence="13" id="KW-1185">Reference proteome</keyword>
<keyword evidence="11" id="KW-0175">Coiled coil</keyword>
<evidence type="ECO:0000256" key="6">
    <source>
        <dbReference type="ARBA" id="ARBA00022500"/>
    </source>
</evidence>
<evidence type="ECO:0000256" key="7">
    <source>
        <dbReference type="ARBA" id="ARBA00022795"/>
    </source>
</evidence>
<dbReference type="InterPro" id="IPR053716">
    <property type="entry name" value="Flag_assembly_chemotaxis_eff"/>
</dbReference>
<evidence type="ECO:0000256" key="4">
    <source>
        <dbReference type="ARBA" id="ARBA00022448"/>
    </source>
</evidence>
<evidence type="ECO:0000256" key="5">
    <source>
        <dbReference type="ARBA" id="ARBA00022475"/>
    </source>
</evidence>
<keyword evidence="12" id="KW-0282">Flagellum</keyword>
<proteinExistence type="inferred from homology"/>
<keyword evidence="4" id="KW-0813">Transport</keyword>
<dbReference type="EMBL" id="JAGGKX010000001">
    <property type="protein sequence ID" value="MBP1968100.1"/>
    <property type="molecule type" value="Genomic_DNA"/>
</dbReference>
<keyword evidence="9" id="KW-0472">Membrane</keyword>